<evidence type="ECO:0000313" key="2">
    <source>
        <dbReference type="EMBL" id="PMS18844.1"/>
    </source>
</evidence>
<dbReference type="InterPro" id="IPR040953">
    <property type="entry name" value="DUF5594"/>
</dbReference>
<accession>A0A2N7VNV3</accession>
<gene>
    <name evidence="2" type="ORF">C0Z18_16085</name>
</gene>
<organism evidence="2 3">
    <name type="scientific">Trinickia dabaoshanensis</name>
    <dbReference type="NCBI Taxonomy" id="564714"/>
    <lineage>
        <taxon>Bacteria</taxon>
        <taxon>Pseudomonadati</taxon>
        <taxon>Pseudomonadota</taxon>
        <taxon>Betaproteobacteria</taxon>
        <taxon>Burkholderiales</taxon>
        <taxon>Burkholderiaceae</taxon>
        <taxon>Trinickia</taxon>
    </lineage>
</organism>
<dbReference type="AlphaFoldDB" id="A0A2N7VNV3"/>
<name>A0A2N7VNV3_9BURK</name>
<dbReference type="EMBL" id="PNYA01000013">
    <property type="protein sequence ID" value="PMS18844.1"/>
    <property type="molecule type" value="Genomic_DNA"/>
</dbReference>
<dbReference type="Pfam" id="PF18057">
    <property type="entry name" value="DUF5594"/>
    <property type="match status" value="1"/>
</dbReference>
<dbReference type="Proteomes" id="UP000235616">
    <property type="component" value="Unassembled WGS sequence"/>
</dbReference>
<evidence type="ECO:0000259" key="1">
    <source>
        <dbReference type="Pfam" id="PF18057"/>
    </source>
</evidence>
<keyword evidence="3" id="KW-1185">Reference proteome</keyword>
<protein>
    <recommendedName>
        <fullName evidence="1">DUF5594 domain-containing protein</fullName>
    </recommendedName>
</protein>
<proteinExistence type="predicted"/>
<dbReference type="RefSeq" id="WP_102646395.1">
    <property type="nucleotide sequence ID" value="NZ_PNYA01000013.1"/>
</dbReference>
<evidence type="ECO:0000313" key="3">
    <source>
        <dbReference type="Proteomes" id="UP000235616"/>
    </source>
</evidence>
<reference evidence="2 3" key="1">
    <citation type="submission" date="2018-01" db="EMBL/GenBank/DDBJ databases">
        <title>Whole genome analyses suggest that Burkholderia sensu lato contains two further novel genera in the rhizoxinica-symbiotica group Mycetohabitans gen. nov., and Trinickia gen. nov.: implications for the evolution of diazotrophy and nodulation in the Burkholderiaceae.</title>
        <authorList>
            <person name="Estrada-de los Santos P."/>
            <person name="Palmer M."/>
            <person name="Chavez-Ramirez B."/>
            <person name="Beukes C."/>
            <person name="Steenkamp E.T."/>
            <person name="Hirsch A.M."/>
            <person name="Manyaka P."/>
            <person name="Maluk M."/>
            <person name="Lafos M."/>
            <person name="Crook M."/>
            <person name="Gross E."/>
            <person name="Simon M.F."/>
            <person name="Bueno dos Reis Junior F."/>
            <person name="Poole P.S."/>
            <person name="Venter S.N."/>
            <person name="James E.K."/>
        </authorList>
    </citation>
    <scope>NUCLEOTIDE SEQUENCE [LARGE SCALE GENOMIC DNA]</scope>
    <source>
        <strain evidence="2 3">GIMN1.004</strain>
    </source>
</reference>
<feature type="domain" description="DUF5594" evidence="1">
    <location>
        <begin position="1"/>
        <end position="125"/>
    </location>
</feature>
<comment type="caution">
    <text evidence="2">The sequence shown here is derived from an EMBL/GenBank/DDBJ whole genome shotgun (WGS) entry which is preliminary data.</text>
</comment>
<dbReference type="OrthoDB" id="8964768at2"/>
<sequence length="126" mass="14176">MNPTTAHLFDTEYAPRIAQAIRDVIGPNARIGLEPYGGPGRPTTLTITAQIAERVRGARHPLNLHMTWDECEIESLTERNGRQRFEHYLEALPRKLAAWQAARDFDLASRSQAEPFILLGNLDLEG</sequence>